<dbReference type="HOGENOM" id="CLU_755089_0_0_1"/>
<reference evidence="1 2" key="2">
    <citation type="journal article" date="2010" name="Nucleic Acids Res.">
        <title>BeetleBase in 2010: revisions to provide comprehensive genomic information for Tribolium castaneum.</title>
        <authorList>
            <person name="Kim H.S."/>
            <person name="Murphy T."/>
            <person name="Xia J."/>
            <person name="Caragea D."/>
            <person name="Park Y."/>
            <person name="Beeman R.W."/>
            <person name="Lorenzen M.D."/>
            <person name="Butcher S."/>
            <person name="Manak J.R."/>
            <person name="Brown S.J."/>
        </authorList>
    </citation>
    <scope>GENOME REANNOTATION</scope>
    <source>
        <strain evidence="1 2">Georgia GA2</strain>
    </source>
</reference>
<name>D2A0I7_TRICA</name>
<evidence type="ECO:0000313" key="1">
    <source>
        <dbReference type="EMBL" id="EFA02511.1"/>
    </source>
</evidence>
<dbReference type="eggNOG" id="ENOG502SRBX">
    <property type="taxonomic scope" value="Eukaryota"/>
</dbReference>
<organism evidence="1 2">
    <name type="scientific">Tribolium castaneum</name>
    <name type="common">Red flour beetle</name>
    <dbReference type="NCBI Taxonomy" id="7070"/>
    <lineage>
        <taxon>Eukaryota</taxon>
        <taxon>Metazoa</taxon>
        <taxon>Ecdysozoa</taxon>
        <taxon>Arthropoda</taxon>
        <taxon>Hexapoda</taxon>
        <taxon>Insecta</taxon>
        <taxon>Pterygota</taxon>
        <taxon>Neoptera</taxon>
        <taxon>Endopterygota</taxon>
        <taxon>Coleoptera</taxon>
        <taxon>Polyphaga</taxon>
        <taxon>Cucujiformia</taxon>
        <taxon>Tenebrionidae</taxon>
        <taxon>Tenebrionidae incertae sedis</taxon>
        <taxon>Tribolium</taxon>
    </lineage>
</organism>
<dbReference type="STRING" id="7070.D2A0I7"/>
<dbReference type="InParanoid" id="D2A0I7"/>
<reference evidence="1 2" key="1">
    <citation type="journal article" date="2008" name="Nature">
        <title>The genome of the model beetle and pest Tribolium castaneum.</title>
        <authorList>
            <consortium name="Tribolium Genome Sequencing Consortium"/>
            <person name="Richards S."/>
            <person name="Gibbs R.A."/>
            <person name="Weinstock G.M."/>
            <person name="Brown S.J."/>
            <person name="Denell R."/>
            <person name="Beeman R.W."/>
            <person name="Gibbs R."/>
            <person name="Beeman R.W."/>
            <person name="Brown S.J."/>
            <person name="Bucher G."/>
            <person name="Friedrich M."/>
            <person name="Grimmelikhuijzen C.J."/>
            <person name="Klingler M."/>
            <person name="Lorenzen M."/>
            <person name="Richards S."/>
            <person name="Roth S."/>
            <person name="Schroder R."/>
            <person name="Tautz D."/>
            <person name="Zdobnov E.M."/>
            <person name="Muzny D."/>
            <person name="Gibbs R.A."/>
            <person name="Weinstock G.M."/>
            <person name="Attaway T."/>
            <person name="Bell S."/>
            <person name="Buhay C.J."/>
            <person name="Chandrabose M.N."/>
            <person name="Chavez D."/>
            <person name="Clerk-Blankenburg K.P."/>
            <person name="Cree A."/>
            <person name="Dao M."/>
            <person name="Davis C."/>
            <person name="Chacko J."/>
            <person name="Dinh H."/>
            <person name="Dugan-Rocha S."/>
            <person name="Fowler G."/>
            <person name="Garner T.T."/>
            <person name="Garnes J."/>
            <person name="Gnirke A."/>
            <person name="Hawes A."/>
            <person name="Hernandez J."/>
            <person name="Hines S."/>
            <person name="Holder M."/>
            <person name="Hume J."/>
            <person name="Jhangiani S.N."/>
            <person name="Joshi V."/>
            <person name="Khan Z.M."/>
            <person name="Jackson L."/>
            <person name="Kovar C."/>
            <person name="Kowis A."/>
            <person name="Lee S."/>
            <person name="Lewis L.R."/>
            <person name="Margolis J."/>
            <person name="Morgan M."/>
            <person name="Nazareth L.V."/>
            <person name="Nguyen N."/>
            <person name="Okwuonu G."/>
            <person name="Parker D."/>
            <person name="Richards S."/>
            <person name="Ruiz S.J."/>
            <person name="Santibanez J."/>
            <person name="Savard J."/>
            <person name="Scherer S.E."/>
            <person name="Schneider B."/>
            <person name="Sodergren E."/>
            <person name="Tautz D."/>
            <person name="Vattahil S."/>
            <person name="Villasana D."/>
            <person name="White C.S."/>
            <person name="Wright R."/>
            <person name="Park Y."/>
            <person name="Beeman R.W."/>
            <person name="Lord J."/>
            <person name="Oppert B."/>
            <person name="Lorenzen M."/>
            <person name="Brown S."/>
            <person name="Wang L."/>
            <person name="Savard J."/>
            <person name="Tautz D."/>
            <person name="Richards S."/>
            <person name="Weinstock G."/>
            <person name="Gibbs R.A."/>
            <person name="Liu Y."/>
            <person name="Worley K."/>
            <person name="Weinstock G."/>
            <person name="Elsik C.G."/>
            <person name="Reese J.T."/>
            <person name="Elhaik E."/>
            <person name="Landan G."/>
            <person name="Graur D."/>
            <person name="Arensburger P."/>
            <person name="Atkinson P."/>
            <person name="Beeman R.W."/>
            <person name="Beidler J."/>
            <person name="Brown S.J."/>
            <person name="Demuth J.P."/>
            <person name="Drury D.W."/>
            <person name="Du Y.Z."/>
            <person name="Fujiwara H."/>
            <person name="Lorenzen M."/>
            <person name="Maselli V."/>
            <person name="Osanai M."/>
            <person name="Park Y."/>
            <person name="Robertson H.M."/>
            <person name="Tu Z."/>
            <person name="Wang J.J."/>
            <person name="Wang S."/>
            <person name="Richards S."/>
            <person name="Song H."/>
            <person name="Zhang L."/>
            <person name="Sodergren E."/>
            <person name="Werner D."/>
            <person name="Stanke M."/>
            <person name="Morgenstern B."/>
            <person name="Solovyev V."/>
            <person name="Kosarev P."/>
            <person name="Brown G."/>
            <person name="Chen H.C."/>
            <person name="Ermolaeva O."/>
            <person name="Hlavina W."/>
            <person name="Kapustin Y."/>
            <person name="Kiryutin B."/>
            <person name="Kitts P."/>
            <person name="Maglott D."/>
            <person name="Pruitt K."/>
            <person name="Sapojnikov V."/>
            <person name="Souvorov A."/>
            <person name="Mackey A.J."/>
            <person name="Waterhouse R.M."/>
            <person name="Wyder S."/>
            <person name="Zdobnov E.M."/>
            <person name="Zdobnov E.M."/>
            <person name="Wyder S."/>
            <person name="Kriventseva E.V."/>
            <person name="Kadowaki T."/>
            <person name="Bork P."/>
            <person name="Aranda M."/>
            <person name="Bao R."/>
            <person name="Beermann A."/>
            <person name="Berns N."/>
            <person name="Bolognesi R."/>
            <person name="Bonneton F."/>
            <person name="Bopp D."/>
            <person name="Brown S.J."/>
            <person name="Bucher G."/>
            <person name="Butts T."/>
            <person name="Chaumot A."/>
            <person name="Denell R.E."/>
            <person name="Ferrier D.E."/>
            <person name="Friedrich M."/>
            <person name="Gordon C.M."/>
            <person name="Jindra M."/>
            <person name="Klingler M."/>
            <person name="Lan Q."/>
            <person name="Lattorff H.M."/>
            <person name="Laudet V."/>
            <person name="von Levetsow C."/>
            <person name="Liu Z."/>
            <person name="Lutz R."/>
            <person name="Lynch J.A."/>
            <person name="da Fonseca R.N."/>
            <person name="Posnien N."/>
            <person name="Reuter R."/>
            <person name="Roth S."/>
            <person name="Savard J."/>
            <person name="Schinko J.B."/>
            <person name="Schmitt C."/>
            <person name="Schoppmeier M."/>
            <person name="Schroder R."/>
            <person name="Shippy T.D."/>
            <person name="Simonnet F."/>
            <person name="Marques-Souza H."/>
            <person name="Tautz D."/>
            <person name="Tomoyasu Y."/>
            <person name="Trauner J."/>
            <person name="Van der Zee M."/>
            <person name="Vervoort M."/>
            <person name="Wittkopp N."/>
            <person name="Wimmer E.A."/>
            <person name="Yang X."/>
            <person name="Jones A.K."/>
            <person name="Sattelle D.B."/>
            <person name="Ebert P.R."/>
            <person name="Nelson D."/>
            <person name="Scott J.G."/>
            <person name="Beeman R.W."/>
            <person name="Muthukrishnan S."/>
            <person name="Kramer K.J."/>
            <person name="Arakane Y."/>
            <person name="Beeman R.W."/>
            <person name="Zhu Q."/>
            <person name="Hogenkamp D."/>
            <person name="Dixit R."/>
            <person name="Oppert B."/>
            <person name="Jiang H."/>
            <person name="Zou Z."/>
            <person name="Marshall J."/>
            <person name="Elpidina E."/>
            <person name="Vinokurov K."/>
            <person name="Oppert C."/>
            <person name="Zou Z."/>
            <person name="Evans J."/>
            <person name="Lu Z."/>
            <person name="Zhao P."/>
            <person name="Sumathipala N."/>
            <person name="Altincicek B."/>
            <person name="Vilcinskas A."/>
            <person name="Williams M."/>
            <person name="Hultmark D."/>
            <person name="Hetru C."/>
            <person name="Jiang H."/>
            <person name="Grimmelikhuijzen C.J."/>
            <person name="Hauser F."/>
            <person name="Cazzamali G."/>
            <person name="Williamson M."/>
            <person name="Park Y."/>
            <person name="Li B."/>
            <person name="Tanaka Y."/>
            <person name="Predel R."/>
            <person name="Neupert S."/>
            <person name="Schachtner J."/>
            <person name="Verleyen P."/>
            <person name="Raible F."/>
            <person name="Bork P."/>
            <person name="Friedrich M."/>
            <person name="Walden K.K."/>
            <person name="Robertson H.M."/>
            <person name="Angeli S."/>
            <person name="Foret S."/>
            <person name="Bucher G."/>
            <person name="Schuetz S."/>
            <person name="Maleszka R."/>
            <person name="Wimmer E.A."/>
            <person name="Beeman R.W."/>
            <person name="Lorenzen M."/>
            <person name="Tomoyasu Y."/>
            <person name="Miller S.C."/>
            <person name="Grossmann D."/>
            <person name="Bucher G."/>
        </authorList>
    </citation>
    <scope>NUCLEOTIDE SEQUENCE [LARGE SCALE GENOMIC DNA]</scope>
    <source>
        <strain evidence="1 2">Georgia GA2</strain>
    </source>
</reference>
<evidence type="ECO:0000313" key="2">
    <source>
        <dbReference type="Proteomes" id="UP000007266"/>
    </source>
</evidence>
<dbReference type="PANTHER" id="PTHR47771">
    <property type="entry name" value="LD27203P-RELATED"/>
    <property type="match status" value="1"/>
</dbReference>
<dbReference type="AlphaFoldDB" id="D2A0I7"/>
<keyword evidence="2" id="KW-1185">Reference proteome</keyword>
<accession>D2A0I7</accession>
<sequence>MYARKHPPVVVEVIVQHNNAQLCPNLTDLVSLIISEIPIVELEKRTACIQLKRKIILYAYSTSAKLKFPELADEQIYFHEKDGTILEEDVILDFLKENSRESILLIVCKIRATADEYRFLHPCTVQQFLQITSQLAKILSRGIDNPINSMIDRAFFILTPNAGFIKLKKAIFLVVATCLADEKKTEKRGIESFGHGGGHGGGFGGGGLGGGATVSTISQQVPVPVPQPYPVTVTRPVPVPVPAPYQVEVPRAVQVPVPVPRPVEVPRPYTVTVNRPVPVPVQVPVQVPYQVPVEVPVPQPYPVTVPQPFPVRVPQTIVVPVPEPVNIGGGGGGGFDGGHGIGGGHGGGYSYSSVSIGDHHFGTSSKH</sequence>
<dbReference type="Proteomes" id="UP000007266">
    <property type="component" value="Linkage group 4"/>
</dbReference>
<gene>
    <name evidence="1" type="primary">GLEAN_08214</name>
    <name evidence="1" type="ORF">TcasGA2_TC008214</name>
</gene>
<protein>
    <submittedName>
        <fullName evidence="1">Uncharacterized protein</fullName>
    </submittedName>
</protein>
<dbReference type="EMBL" id="KQ971338">
    <property type="protein sequence ID" value="EFA02511.1"/>
    <property type="molecule type" value="Genomic_DNA"/>
</dbReference>
<dbReference type="PhylomeDB" id="D2A0I7"/>
<proteinExistence type="predicted"/>
<dbReference type="PANTHER" id="PTHR47771:SF3">
    <property type="entry name" value="LD27203P"/>
    <property type="match status" value="1"/>
</dbReference>